<feature type="domain" description="EamA" evidence="6">
    <location>
        <begin position="1"/>
        <end position="126"/>
    </location>
</feature>
<evidence type="ECO:0000256" key="2">
    <source>
        <dbReference type="ARBA" id="ARBA00022692"/>
    </source>
</evidence>
<evidence type="ECO:0000313" key="7">
    <source>
        <dbReference type="EMBL" id="TLP37718.1"/>
    </source>
</evidence>
<dbReference type="PANTHER" id="PTHR22911">
    <property type="entry name" value="ACYL-MALONYL CONDENSING ENZYME-RELATED"/>
    <property type="match status" value="1"/>
</dbReference>
<dbReference type="SUPFAM" id="SSF103481">
    <property type="entry name" value="Multidrug resistance efflux transporter EmrE"/>
    <property type="match status" value="2"/>
</dbReference>
<evidence type="ECO:0000256" key="1">
    <source>
        <dbReference type="ARBA" id="ARBA00004141"/>
    </source>
</evidence>
<feature type="transmembrane region" description="Helical" evidence="5">
    <location>
        <begin position="236"/>
        <end position="255"/>
    </location>
</feature>
<keyword evidence="2 5" id="KW-0812">Transmembrane</keyword>
<evidence type="ECO:0000256" key="4">
    <source>
        <dbReference type="ARBA" id="ARBA00023136"/>
    </source>
</evidence>
<feature type="transmembrane region" description="Helical" evidence="5">
    <location>
        <begin position="166"/>
        <end position="186"/>
    </location>
</feature>
<feature type="transmembrane region" description="Helical" evidence="5">
    <location>
        <begin position="261"/>
        <end position="279"/>
    </location>
</feature>
<organism evidence="7 8">
    <name type="scientific">Arcobacter arenosus</name>
    <dbReference type="NCBI Taxonomy" id="2576037"/>
    <lineage>
        <taxon>Bacteria</taxon>
        <taxon>Pseudomonadati</taxon>
        <taxon>Campylobacterota</taxon>
        <taxon>Epsilonproteobacteria</taxon>
        <taxon>Campylobacterales</taxon>
        <taxon>Arcobacteraceae</taxon>
        <taxon>Arcobacter</taxon>
    </lineage>
</organism>
<gene>
    <name evidence="7" type="ORF">FDK22_10400</name>
</gene>
<protein>
    <submittedName>
        <fullName evidence="7">DMT family transporter</fullName>
    </submittedName>
</protein>
<name>A0A5R8Y091_9BACT</name>
<dbReference type="Proteomes" id="UP000308901">
    <property type="component" value="Unassembled WGS sequence"/>
</dbReference>
<dbReference type="EMBL" id="VANU01000004">
    <property type="protein sequence ID" value="TLP37718.1"/>
    <property type="molecule type" value="Genomic_DNA"/>
</dbReference>
<keyword evidence="8" id="KW-1185">Reference proteome</keyword>
<accession>A0A5R8Y091</accession>
<evidence type="ECO:0000313" key="8">
    <source>
        <dbReference type="Proteomes" id="UP000308901"/>
    </source>
</evidence>
<evidence type="ECO:0000256" key="5">
    <source>
        <dbReference type="SAM" id="Phobius"/>
    </source>
</evidence>
<evidence type="ECO:0000259" key="6">
    <source>
        <dbReference type="Pfam" id="PF00892"/>
    </source>
</evidence>
<feature type="transmembrane region" description="Helical" evidence="5">
    <location>
        <begin position="206"/>
        <end position="224"/>
    </location>
</feature>
<comment type="subcellular location">
    <subcellularLocation>
        <location evidence="1">Membrane</location>
        <topology evidence="1">Multi-pass membrane protein</topology>
    </subcellularLocation>
</comment>
<keyword evidence="3 5" id="KW-1133">Transmembrane helix</keyword>
<dbReference type="OrthoDB" id="5338756at2"/>
<reference evidence="7 8" key="1">
    <citation type="submission" date="2019-05" db="EMBL/GenBank/DDBJ databases">
        <title>Arcobacter sp. nov., isolated from sea sediment.</title>
        <authorList>
            <person name="Kim W."/>
        </authorList>
    </citation>
    <scope>NUCLEOTIDE SEQUENCE [LARGE SCALE GENOMIC DNA]</scope>
    <source>
        <strain evidence="7 8">CAU 1517</strain>
    </source>
</reference>
<dbReference type="AlphaFoldDB" id="A0A5R8Y091"/>
<dbReference type="Pfam" id="PF00892">
    <property type="entry name" value="EamA"/>
    <property type="match status" value="1"/>
</dbReference>
<keyword evidence="4 5" id="KW-0472">Membrane</keyword>
<feature type="transmembrane region" description="Helical" evidence="5">
    <location>
        <begin position="110"/>
        <end position="126"/>
    </location>
</feature>
<feature type="transmembrane region" description="Helical" evidence="5">
    <location>
        <begin position="56"/>
        <end position="74"/>
    </location>
</feature>
<feature type="transmembrane region" description="Helical" evidence="5">
    <location>
        <begin position="138"/>
        <end position="154"/>
    </location>
</feature>
<sequence length="283" mass="31037">MLISSICLALMSAMAKVLAESLPTIEIVFFRNFIGICIVLLTFFKSPLKQTGGKPLLLFFRAFIGLIAMLSFFYNIANISLADAVTYSRMSPIFTAIFAMWFLKEKIGGRGWLAILLGFSGMFMVMNPDGMVFEKSHIFGILNAVCAALAFTSIRELRKYYDTRVIVLSFMGIGSIVPLASMLLSINYHSEFFDFMMGEFVLPNTFQWILIGGIGFTASVGQIYMTKAYGVTRAGIVGATGYSVIIFSLIIGLILGDDFPSYLGIIGILAIISGGILIAKEKK</sequence>
<comment type="caution">
    <text evidence="7">The sequence shown here is derived from an EMBL/GenBank/DDBJ whole genome shotgun (WGS) entry which is preliminary data.</text>
</comment>
<dbReference type="InterPro" id="IPR000620">
    <property type="entry name" value="EamA_dom"/>
</dbReference>
<dbReference type="InterPro" id="IPR037185">
    <property type="entry name" value="EmrE-like"/>
</dbReference>
<feature type="transmembrane region" description="Helical" evidence="5">
    <location>
        <begin position="25"/>
        <end position="44"/>
    </location>
</feature>
<dbReference type="RefSeq" id="WP_138152898.1">
    <property type="nucleotide sequence ID" value="NZ_CBDDKQ010000004.1"/>
</dbReference>
<evidence type="ECO:0000256" key="3">
    <source>
        <dbReference type="ARBA" id="ARBA00022989"/>
    </source>
</evidence>
<proteinExistence type="predicted"/>
<dbReference type="GO" id="GO:0016020">
    <property type="term" value="C:membrane"/>
    <property type="evidence" value="ECO:0007669"/>
    <property type="project" value="UniProtKB-SubCell"/>
</dbReference>
<dbReference type="PANTHER" id="PTHR22911:SF6">
    <property type="entry name" value="SOLUTE CARRIER FAMILY 35 MEMBER G1"/>
    <property type="match status" value="1"/>
</dbReference>